<proteinExistence type="predicted"/>
<evidence type="ECO:0000256" key="4">
    <source>
        <dbReference type="ARBA" id="ARBA00022741"/>
    </source>
</evidence>
<feature type="region of interest" description="Disordered" evidence="10">
    <location>
        <begin position="213"/>
        <end position="267"/>
    </location>
</feature>
<dbReference type="GO" id="GO:0000712">
    <property type="term" value="P:resolution of meiotic recombination intermediates"/>
    <property type="evidence" value="ECO:0007669"/>
    <property type="project" value="TreeGrafter"/>
</dbReference>
<evidence type="ECO:0000256" key="6">
    <source>
        <dbReference type="ARBA" id="ARBA00023029"/>
    </source>
</evidence>
<keyword evidence="4" id="KW-0547">Nucleotide-binding</keyword>
<evidence type="ECO:0000256" key="9">
    <source>
        <dbReference type="PROSITE-ProRule" id="PRU01384"/>
    </source>
</evidence>
<dbReference type="PANTHER" id="PTHR10169">
    <property type="entry name" value="DNA TOPOISOMERASE/GYRASE"/>
    <property type="match status" value="1"/>
</dbReference>
<dbReference type="Proteomes" id="UP000530660">
    <property type="component" value="Unassembled WGS sequence"/>
</dbReference>
<feature type="domain" description="Topo IIA-type catalytic" evidence="11">
    <location>
        <begin position="1"/>
        <end position="191"/>
    </location>
</feature>
<comment type="cofactor">
    <cofactor evidence="2">
        <name>Mg(2+)</name>
        <dbReference type="ChEBI" id="CHEBI:18420"/>
    </cofactor>
</comment>
<evidence type="ECO:0000256" key="1">
    <source>
        <dbReference type="ARBA" id="ARBA00000185"/>
    </source>
</evidence>
<dbReference type="InterPro" id="IPR050634">
    <property type="entry name" value="DNA_Topoisomerase_II"/>
</dbReference>
<dbReference type="GO" id="GO:0003677">
    <property type="term" value="F:DNA binding"/>
    <property type="evidence" value="ECO:0007669"/>
    <property type="project" value="UniProtKB-UniRule"/>
</dbReference>
<evidence type="ECO:0000256" key="10">
    <source>
        <dbReference type="SAM" id="MobiDB-lite"/>
    </source>
</evidence>
<dbReference type="EC" id="5.6.2.2" evidence="3"/>
<feature type="compositionally biased region" description="Polar residues" evidence="10">
    <location>
        <begin position="220"/>
        <end position="239"/>
    </location>
</feature>
<dbReference type="InterPro" id="IPR013760">
    <property type="entry name" value="Topo_IIA-like_dom_sf"/>
</dbReference>
<comment type="catalytic activity">
    <reaction evidence="1">
        <text>ATP-dependent breakage, passage and rejoining of double-stranded DNA.</text>
        <dbReference type="EC" id="5.6.2.2"/>
    </reaction>
</comment>
<keyword evidence="5" id="KW-0067">ATP-binding</keyword>
<dbReference type="InterPro" id="IPR013757">
    <property type="entry name" value="Topo_IIA_A_a_sf"/>
</dbReference>
<evidence type="ECO:0000256" key="5">
    <source>
        <dbReference type="ARBA" id="ARBA00022840"/>
    </source>
</evidence>
<keyword evidence="13" id="KW-1185">Reference proteome</keyword>
<sequence length="267" mass="30398">MVLFDSKGLIRRYENAYQILMEFYETRLCLYRKRQAWIVQALERELIRLDNKVRFILAVIHNEIVISNRKRSELLRDLHHRGFARLTANNLPETAARGPQTDITTNTNTSSNSSSSSTDLADAASQGTHEDQTGTESSESDSSGYDYLLSMPLWSLTKERVDELRRQRDEKASELERMRATRPTELWNQDLDRLEKALDTVDAAMAQEAQGAARAGRALSKTSTSRRATESALINNEVESSLREIVPPLPRAGRSPSKPYSEPQHRY</sequence>
<keyword evidence="6" id="KW-0799">Topoisomerase</keyword>
<feature type="compositionally biased region" description="Low complexity" evidence="10">
    <location>
        <begin position="104"/>
        <end position="118"/>
    </location>
</feature>
<dbReference type="GO" id="GO:0003918">
    <property type="term" value="F:DNA topoisomerase type II (double strand cut, ATP-hydrolyzing) activity"/>
    <property type="evidence" value="ECO:0007669"/>
    <property type="project" value="UniProtKB-EC"/>
</dbReference>
<evidence type="ECO:0000313" key="12">
    <source>
        <dbReference type="EMBL" id="KAF6000488.1"/>
    </source>
</evidence>
<dbReference type="InterPro" id="IPR002205">
    <property type="entry name" value="Topo_IIA_dom_A"/>
</dbReference>
<dbReference type="GO" id="GO:0006265">
    <property type="term" value="P:DNA topological change"/>
    <property type="evidence" value="ECO:0007669"/>
    <property type="project" value="InterPro"/>
</dbReference>
<dbReference type="GO" id="GO:0005524">
    <property type="term" value="F:ATP binding"/>
    <property type="evidence" value="ECO:0007669"/>
    <property type="project" value="UniProtKB-KW"/>
</dbReference>
<evidence type="ECO:0000256" key="8">
    <source>
        <dbReference type="ARBA" id="ARBA00023235"/>
    </source>
</evidence>
<dbReference type="PANTHER" id="PTHR10169:SF38">
    <property type="entry name" value="DNA TOPOISOMERASE 2"/>
    <property type="match status" value="1"/>
</dbReference>
<feature type="region of interest" description="Disordered" evidence="10">
    <location>
        <begin position="89"/>
        <end position="144"/>
    </location>
</feature>
<evidence type="ECO:0000256" key="7">
    <source>
        <dbReference type="ARBA" id="ARBA00023125"/>
    </source>
</evidence>
<evidence type="ECO:0000256" key="2">
    <source>
        <dbReference type="ARBA" id="ARBA00001946"/>
    </source>
</evidence>
<dbReference type="PROSITE" id="PS52040">
    <property type="entry name" value="TOPO_IIA"/>
    <property type="match status" value="1"/>
</dbReference>
<dbReference type="GO" id="GO:0005634">
    <property type="term" value="C:nucleus"/>
    <property type="evidence" value="ECO:0007669"/>
    <property type="project" value="TreeGrafter"/>
</dbReference>
<evidence type="ECO:0000256" key="3">
    <source>
        <dbReference type="ARBA" id="ARBA00012895"/>
    </source>
</evidence>
<comment type="caution">
    <text evidence="9">Lacks conserved residue(s) required for the propagation of feature annotation.</text>
</comment>
<dbReference type="AlphaFoldDB" id="A0A7J7IBV5"/>
<evidence type="ECO:0000313" key="13">
    <source>
        <dbReference type="Proteomes" id="UP000530660"/>
    </source>
</evidence>
<comment type="caution">
    <text evidence="12">The sequence shown here is derived from an EMBL/GenBank/DDBJ whole genome shotgun (WGS) entry which is preliminary data.</text>
</comment>
<dbReference type="SUPFAM" id="SSF56719">
    <property type="entry name" value="Type II DNA topoisomerase"/>
    <property type="match status" value="1"/>
</dbReference>
<dbReference type="Gene3D" id="1.10.268.10">
    <property type="entry name" value="Topoisomerase, domain 3"/>
    <property type="match status" value="1"/>
</dbReference>
<dbReference type="GO" id="GO:0000819">
    <property type="term" value="P:sister chromatid segregation"/>
    <property type="evidence" value="ECO:0007669"/>
    <property type="project" value="TreeGrafter"/>
</dbReference>
<dbReference type="OrthoDB" id="1747350at2759"/>
<protein>
    <recommendedName>
        <fullName evidence="3">DNA topoisomerase (ATP-hydrolyzing)</fullName>
        <ecNumber evidence="3">5.6.2.2</ecNumber>
    </recommendedName>
</protein>
<organism evidence="12 13">
    <name type="scientific">Cyanidiococcus yangmingshanensis</name>
    <dbReference type="NCBI Taxonomy" id="2690220"/>
    <lineage>
        <taxon>Eukaryota</taxon>
        <taxon>Rhodophyta</taxon>
        <taxon>Bangiophyceae</taxon>
        <taxon>Cyanidiales</taxon>
        <taxon>Cyanidiaceae</taxon>
        <taxon>Cyanidiococcus</taxon>
    </lineage>
</organism>
<reference evidence="12 13" key="1">
    <citation type="journal article" date="2020" name="J. Phycol.">
        <title>Comparative genome analysis reveals Cyanidiococcus gen. nov., a new extremophilic red algal genus sister to Cyanidioschyzon (Cyanidioschyzonaceae, Rhodophyta).</title>
        <authorList>
            <person name="Liu S.-L."/>
            <person name="Chiang Y.-R."/>
            <person name="Yoon H.S."/>
            <person name="Fu H.-Y."/>
        </authorList>
    </citation>
    <scope>NUCLEOTIDE SEQUENCE [LARGE SCALE GENOMIC DNA]</scope>
    <source>
        <strain evidence="12 13">THAL066</strain>
    </source>
</reference>
<feature type="compositionally biased region" description="Low complexity" evidence="10">
    <location>
        <begin position="134"/>
        <end position="144"/>
    </location>
</feature>
<accession>A0A7J7IBV5</accession>
<keyword evidence="8 12" id="KW-0413">Isomerase</keyword>
<evidence type="ECO:0000259" key="11">
    <source>
        <dbReference type="PROSITE" id="PS52040"/>
    </source>
</evidence>
<gene>
    <name evidence="12" type="primary">TOP2B_2</name>
    <name evidence="12" type="ORF">F1559_000289</name>
</gene>
<dbReference type="EMBL" id="VWRR01000019">
    <property type="protein sequence ID" value="KAF6000488.1"/>
    <property type="molecule type" value="Genomic_DNA"/>
</dbReference>
<keyword evidence="7 9" id="KW-0238">DNA-binding</keyword>
<name>A0A7J7IBV5_9RHOD</name>
<dbReference type="Pfam" id="PF00521">
    <property type="entry name" value="DNA_topoisoIV"/>
    <property type="match status" value="1"/>
</dbReference>